<dbReference type="Gene3D" id="2.40.160.120">
    <property type="match status" value="1"/>
</dbReference>
<feature type="compositionally biased region" description="Basic and acidic residues" evidence="2">
    <location>
        <begin position="137"/>
        <end position="152"/>
    </location>
</feature>
<dbReference type="Gene3D" id="3.30.70.3490">
    <property type="match status" value="1"/>
</dbReference>
<evidence type="ECO:0000313" key="3">
    <source>
        <dbReference type="EMBL" id="CAD8633926.1"/>
    </source>
</evidence>
<evidence type="ECO:0000256" key="2">
    <source>
        <dbReference type="SAM" id="MobiDB-lite"/>
    </source>
</evidence>
<dbReference type="EMBL" id="HBEZ01020929">
    <property type="protein sequence ID" value="CAD8633926.1"/>
    <property type="molecule type" value="Transcribed_RNA"/>
</dbReference>
<dbReference type="AlphaFoldDB" id="A0A7S0QJA0"/>
<protein>
    <submittedName>
        <fullName evidence="3">Uncharacterized protein</fullName>
    </submittedName>
</protein>
<dbReference type="GO" id="GO:0032934">
    <property type="term" value="F:sterol binding"/>
    <property type="evidence" value="ECO:0007669"/>
    <property type="project" value="TreeGrafter"/>
</dbReference>
<proteinExistence type="inferred from homology"/>
<gene>
    <name evidence="3" type="ORF">CCUR1050_LOCUS11607</name>
</gene>
<dbReference type="GO" id="GO:0005829">
    <property type="term" value="C:cytosol"/>
    <property type="evidence" value="ECO:0007669"/>
    <property type="project" value="TreeGrafter"/>
</dbReference>
<dbReference type="SUPFAM" id="SSF144000">
    <property type="entry name" value="Oxysterol-binding protein-like"/>
    <property type="match status" value="1"/>
</dbReference>
<comment type="similarity">
    <text evidence="1">Belongs to the OSBP family.</text>
</comment>
<dbReference type="InterPro" id="IPR037239">
    <property type="entry name" value="OSBP_sf"/>
</dbReference>
<dbReference type="Pfam" id="PF01237">
    <property type="entry name" value="Oxysterol_BP"/>
    <property type="match status" value="1"/>
</dbReference>
<feature type="region of interest" description="Disordered" evidence="2">
    <location>
        <begin position="137"/>
        <end position="160"/>
    </location>
</feature>
<evidence type="ECO:0000256" key="1">
    <source>
        <dbReference type="ARBA" id="ARBA00008842"/>
    </source>
</evidence>
<accession>A0A7S0QJA0</accession>
<dbReference type="InterPro" id="IPR000648">
    <property type="entry name" value="Oxysterol-bd"/>
</dbReference>
<dbReference type="PANTHER" id="PTHR10972:SF102">
    <property type="entry name" value="OXYSTEROL-BINDING PROTEIN"/>
    <property type="match status" value="1"/>
</dbReference>
<reference evidence="3" key="1">
    <citation type="submission" date="2021-01" db="EMBL/GenBank/DDBJ databases">
        <authorList>
            <person name="Corre E."/>
            <person name="Pelletier E."/>
            <person name="Niang G."/>
            <person name="Scheremetjew M."/>
            <person name="Finn R."/>
            <person name="Kale V."/>
            <person name="Holt S."/>
            <person name="Cochrane G."/>
            <person name="Meng A."/>
            <person name="Brown T."/>
            <person name="Cohen L."/>
        </authorList>
    </citation>
    <scope>NUCLEOTIDE SEQUENCE</scope>
    <source>
        <strain evidence="3">CCAP979/52</strain>
    </source>
</reference>
<dbReference type="GO" id="GO:0016020">
    <property type="term" value="C:membrane"/>
    <property type="evidence" value="ECO:0007669"/>
    <property type="project" value="TreeGrafter"/>
</dbReference>
<name>A0A7S0QJA0_9CRYP</name>
<dbReference type="PANTHER" id="PTHR10972">
    <property type="entry name" value="OXYSTEROL-BINDING PROTEIN-RELATED"/>
    <property type="match status" value="1"/>
</dbReference>
<sequence length="180" mass="20965">MELSFKNRYNIGSSGLVTQCVSEWETYALFIPIFIHNLLCRGYFSGENNSVDGKIKRGSDTLYKIHGRWDRVVTCTEKKTKQEEVLFDIEEKRRYFTPPTVVPEAKQKHYESRRVWSQVSQALKAQNIDLATEEKLRLEDGQRAGKKERDDSGSPWVPRLFDNLSPSDAKSLNWRFKLSK</sequence>
<organism evidence="3">
    <name type="scientific">Cryptomonas curvata</name>
    <dbReference type="NCBI Taxonomy" id="233186"/>
    <lineage>
        <taxon>Eukaryota</taxon>
        <taxon>Cryptophyceae</taxon>
        <taxon>Cryptomonadales</taxon>
        <taxon>Cryptomonadaceae</taxon>
        <taxon>Cryptomonas</taxon>
    </lineage>
</organism>